<dbReference type="FunFam" id="3.30.500.10:FF:000001">
    <property type="entry name" value="H-2 class I histocompatibility antigen, alpha chain"/>
    <property type="match status" value="1"/>
</dbReference>
<evidence type="ECO:0000313" key="5">
    <source>
        <dbReference type="Ensembl" id="ENSPNAP00000055051.1"/>
    </source>
</evidence>
<dbReference type="GO" id="GO:0005615">
    <property type="term" value="C:extracellular space"/>
    <property type="evidence" value="ECO:0007669"/>
    <property type="project" value="TreeGrafter"/>
</dbReference>
<reference evidence="5" key="2">
    <citation type="submission" date="2025-08" db="UniProtKB">
        <authorList>
            <consortium name="Ensembl"/>
        </authorList>
    </citation>
    <scope>IDENTIFICATION</scope>
</reference>
<dbReference type="InterPro" id="IPR003597">
    <property type="entry name" value="Ig_C1-set"/>
</dbReference>
<evidence type="ECO:0000259" key="4">
    <source>
        <dbReference type="SMART" id="SM00407"/>
    </source>
</evidence>
<dbReference type="PANTHER" id="PTHR16675">
    <property type="entry name" value="MHC CLASS I-RELATED"/>
    <property type="match status" value="1"/>
</dbReference>
<dbReference type="InterPro" id="IPR013783">
    <property type="entry name" value="Ig-like_fold"/>
</dbReference>
<dbReference type="Gene3D" id="2.60.40.10">
    <property type="entry name" value="Immunoglobulins"/>
    <property type="match status" value="1"/>
</dbReference>
<keyword evidence="1" id="KW-0325">Glycoprotein</keyword>
<dbReference type="SMART" id="SM00407">
    <property type="entry name" value="IGc1"/>
    <property type="match status" value="1"/>
</dbReference>
<proteinExistence type="inferred from homology"/>
<dbReference type="Ensembl" id="ENSPNAT00000077986.1">
    <property type="protein sequence ID" value="ENSPNAP00000055051.1"/>
    <property type="gene ID" value="ENSPNAG00000031490.1"/>
</dbReference>
<evidence type="ECO:0000256" key="1">
    <source>
        <dbReference type="ARBA" id="ARBA00023180"/>
    </source>
</evidence>
<feature type="domain" description="Immunoglobulin C1-set" evidence="4">
    <location>
        <begin position="180"/>
        <end position="248"/>
    </location>
</feature>
<dbReference type="GO" id="GO:0009897">
    <property type="term" value="C:external side of plasma membrane"/>
    <property type="evidence" value="ECO:0007669"/>
    <property type="project" value="TreeGrafter"/>
</dbReference>
<feature type="region of interest" description="Disordered" evidence="3">
    <location>
        <begin position="234"/>
        <end position="257"/>
    </location>
</feature>
<protein>
    <recommendedName>
        <fullName evidence="4">Immunoglobulin C1-set domain-containing protein</fullName>
    </recommendedName>
</protein>
<dbReference type="InterPro" id="IPR001039">
    <property type="entry name" value="MHC_I_a_a1/a2"/>
</dbReference>
<sequence>MLQLVSFTVVGLVDEVQTEYYDSNIRKMIPKTEWMEKNKGEDFWNRETNNVGRAQEDFKTYVSNLMECLNQTEGVQTVQRMYGCELHDDGTKTGYFQFGYDGEDWLSFDLNTVTFTAANAKAVINKHSWDIWSTTSQAQRVKYYLETECIDWLQDFVGHGKFTLERKVRPEASLFQKDSSSPVVCHATGFFPKAVMISWQKNGEDLHEDVELRETLPNQDGTFQKRSVLTVSPEEQTQLHLHHSAQQPGEGGGAEDV</sequence>
<evidence type="ECO:0000313" key="6">
    <source>
        <dbReference type="Proteomes" id="UP001501920"/>
    </source>
</evidence>
<name>A0AAR2JYX2_PYGNA</name>
<dbReference type="AlphaFoldDB" id="A0AAR2JYX2"/>
<dbReference type="PANTHER" id="PTHR16675:SF237">
    <property type="entry name" value="MHC CLASS I ANTIGEN TRANSCRIPT VARIANT 1-RELATED"/>
    <property type="match status" value="1"/>
</dbReference>
<dbReference type="SUPFAM" id="SSF54452">
    <property type="entry name" value="MHC antigen-recognition domain"/>
    <property type="match status" value="1"/>
</dbReference>
<evidence type="ECO:0000256" key="3">
    <source>
        <dbReference type="SAM" id="MobiDB-lite"/>
    </source>
</evidence>
<dbReference type="GO" id="GO:0006955">
    <property type="term" value="P:immune response"/>
    <property type="evidence" value="ECO:0007669"/>
    <property type="project" value="TreeGrafter"/>
</dbReference>
<reference evidence="5" key="3">
    <citation type="submission" date="2025-09" db="UniProtKB">
        <authorList>
            <consortium name="Ensembl"/>
        </authorList>
    </citation>
    <scope>IDENTIFICATION</scope>
</reference>
<dbReference type="InterPro" id="IPR011161">
    <property type="entry name" value="MHC_I-like_Ag-recog"/>
</dbReference>
<dbReference type="InterPro" id="IPR037055">
    <property type="entry name" value="MHC_I-like_Ag-recog_sf"/>
</dbReference>
<reference evidence="5 6" key="1">
    <citation type="submission" date="2020-10" db="EMBL/GenBank/DDBJ databases">
        <title>Pygocentrus nattereri (red-bellied piranha) genome, fPygNat1, primary haplotype.</title>
        <authorList>
            <person name="Myers G."/>
            <person name="Meyer A."/>
            <person name="Karagic N."/>
            <person name="Pippel M."/>
            <person name="Winkler S."/>
            <person name="Tracey A."/>
            <person name="Wood J."/>
            <person name="Formenti G."/>
            <person name="Howe K."/>
            <person name="Fedrigo O."/>
            <person name="Jarvis E.D."/>
        </authorList>
    </citation>
    <scope>NUCLEOTIDE SEQUENCE [LARGE SCALE GENOMIC DNA]</scope>
</reference>
<dbReference type="InterPro" id="IPR011162">
    <property type="entry name" value="MHC_I/II-like_Ag-recog"/>
</dbReference>
<comment type="similarity">
    <text evidence="2">Belongs to the MHC class I family.</text>
</comment>
<dbReference type="GeneTree" id="ENSGT01120000271828"/>
<feature type="compositionally biased region" description="Polar residues" evidence="3">
    <location>
        <begin position="234"/>
        <end position="247"/>
    </location>
</feature>
<organism evidence="5 6">
    <name type="scientific">Pygocentrus nattereri</name>
    <name type="common">Red-bellied piranha</name>
    <dbReference type="NCBI Taxonomy" id="42514"/>
    <lineage>
        <taxon>Eukaryota</taxon>
        <taxon>Metazoa</taxon>
        <taxon>Chordata</taxon>
        <taxon>Craniata</taxon>
        <taxon>Vertebrata</taxon>
        <taxon>Euteleostomi</taxon>
        <taxon>Actinopterygii</taxon>
        <taxon>Neopterygii</taxon>
        <taxon>Teleostei</taxon>
        <taxon>Ostariophysi</taxon>
        <taxon>Characiformes</taxon>
        <taxon>Characoidei</taxon>
        <taxon>Pygocentrus</taxon>
    </lineage>
</organism>
<dbReference type="Pfam" id="PF00129">
    <property type="entry name" value="MHC_I"/>
    <property type="match status" value="1"/>
</dbReference>
<dbReference type="Gene3D" id="3.30.500.10">
    <property type="entry name" value="MHC class I-like antigen recognition-like"/>
    <property type="match status" value="1"/>
</dbReference>
<dbReference type="Pfam" id="PF07654">
    <property type="entry name" value="C1-set"/>
    <property type="match status" value="1"/>
</dbReference>
<dbReference type="InterPro" id="IPR036179">
    <property type="entry name" value="Ig-like_dom_sf"/>
</dbReference>
<keyword evidence="6" id="KW-1185">Reference proteome</keyword>
<accession>A0AAR2JYX2</accession>
<evidence type="ECO:0000256" key="2">
    <source>
        <dbReference type="RuleBase" id="RU004439"/>
    </source>
</evidence>
<dbReference type="Proteomes" id="UP001501920">
    <property type="component" value="Chromosome 20"/>
</dbReference>
<dbReference type="InterPro" id="IPR050208">
    <property type="entry name" value="MHC_class-I_related"/>
</dbReference>
<dbReference type="SUPFAM" id="SSF48726">
    <property type="entry name" value="Immunoglobulin"/>
    <property type="match status" value="1"/>
</dbReference>
<dbReference type="PRINTS" id="PR01638">
    <property type="entry name" value="MHCCLASSI"/>
</dbReference>